<sequence>MTPPNTLLATLLLLGLFCANKALLFDIEEGEERCFSDQIGETDLVVVRYNVHQKGSKRGKTGVSMVFRDPSSKLIRTDYDIDTTTGMHVINFDAHESGVYRICFQELQNIKSRVFMEFQHGRAAVDYAKKSEEEHLDALGEKFSQLEDLVDQVHADMLYIRDREALLREKNENTNSRVIWMGFLSVLIFSSLGIGQMLYLRKFFKNKKLI</sequence>
<evidence type="ECO:0000256" key="7">
    <source>
        <dbReference type="RuleBase" id="RU003827"/>
    </source>
</evidence>
<comment type="caution">
    <text evidence="11">The sequence shown here is derived from an EMBL/GenBank/DDBJ whole genome shotgun (WGS) entry which is preliminary data.</text>
</comment>
<keyword evidence="5 8" id="KW-1133">Transmembrane helix</keyword>
<dbReference type="InterPro" id="IPR009038">
    <property type="entry name" value="GOLD_dom"/>
</dbReference>
<evidence type="ECO:0000256" key="5">
    <source>
        <dbReference type="ARBA" id="ARBA00022989"/>
    </source>
</evidence>
<evidence type="ECO:0000256" key="2">
    <source>
        <dbReference type="ARBA" id="ARBA00007104"/>
    </source>
</evidence>
<comment type="subcellular location">
    <subcellularLocation>
        <location evidence="1 7">Membrane</location>
        <topology evidence="1 7">Single-pass type I membrane protein</topology>
    </subcellularLocation>
</comment>
<dbReference type="InterPro" id="IPR015720">
    <property type="entry name" value="Emp24-like"/>
</dbReference>
<dbReference type="OrthoDB" id="1929172at2759"/>
<evidence type="ECO:0000256" key="9">
    <source>
        <dbReference type="SAM" id="SignalP"/>
    </source>
</evidence>
<dbReference type="Pfam" id="PF01105">
    <property type="entry name" value="EMP24_GP25L"/>
    <property type="match status" value="1"/>
</dbReference>
<dbReference type="SMART" id="SM01190">
    <property type="entry name" value="EMP24_GP25L"/>
    <property type="match status" value="1"/>
</dbReference>
<evidence type="ECO:0000259" key="10">
    <source>
        <dbReference type="PROSITE" id="PS50866"/>
    </source>
</evidence>
<evidence type="ECO:0000256" key="8">
    <source>
        <dbReference type="SAM" id="Phobius"/>
    </source>
</evidence>
<gene>
    <name evidence="11" type="ORF">BN9_078220</name>
</gene>
<dbReference type="PANTHER" id="PTHR22811">
    <property type="entry name" value="TRANSMEMBRANE EMP24 DOMAIN-CONTAINING PROTEIN"/>
    <property type="match status" value="1"/>
</dbReference>
<evidence type="ECO:0000313" key="12">
    <source>
        <dbReference type="Proteomes" id="UP000053237"/>
    </source>
</evidence>
<proteinExistence type="inferred from homology"/>
<dbReference type="AlphaFoldDB" id="A0A024GJG5"/>
<dbReference type="FunCoup" id="A0A024GJG5">
    <property type="interactions" value="1"/>
</dbReference>
<organism evidence="11 12">
    <name type="scientific">Albugo candida</name>
    <dbReference type="NCBI Taxonomy" id="65357"/>
    <lineage>
        <taxon>Eukaryota</taxon>
        <taxon>Sar</taxon>
        <taxon>Stramenopiles</taxon>
        <taxon>Oomycota</taxon>
        <taxon>Peronosporomycetes</taxon>
        <taxon>Albuginales</taxon>
        <taxon>Albuginaceae</taxon>
        <taxon>Albugo</taxon>
    </lineage>
</organism>
<feature type="transmembrane region" description="Helical" evidence="8">
    <location>
        <begin position="178"/>
        <end position="200"/>
    </location>
</feature>
<feature type="domain" description="GOLD" evidence="10">
    <location>
        <begin position="32"/>
        <end position="131"/>
    </location>
</feature>
<feature type="chain" id="PRO_5001532450" description="GOLD domain-containing protein" evidence="9">
    <location>
        <begin position="25"/>
        <end position="210"/>
    </location>
</feature>
<evidence type="ECO:0000256" key="4">
    <source>
        <dbReference type="ARBA" id="ARBA00022729"/>
    </source>
</evidence>
<feature type="signal peptide" evidence="9">
    <location>
        <begin position="1"/>
        <end position="24"/>
    </location>
</feature>
<evidence type="ECO:0000256" key="6">
    <source>
        <dbReference type="ARBA" id="ARBA00023136"/>
    </source>
</evidence>
<keyword evidence="4 9" id="KW-0732">Signal</keyword>
<reference evidence="11 12" key="1">
    <citation type="submission" date="2012-05" db="EMBL/GenBank/DDBJ databases">
        <title>Recombination and specialization in a pathogen metapopulation.</title>
        <authorList>
            <person name="Gardiner A."/>
            <person name="Kemen E."/>
            <person name="Schultz-Larsen T."/>
            <person name="MacLean D."/>
            <person name="Van Oosterhout C."/>
            <person name="Jones J.D.G."/>
        </authorList>
    </citation>
    <scope>NUCLEOTIDE SEQUENCE [LARGE SCALE GENOMIC DNA]</scope>
    <source>
        <strain evidence="11 12">Ac Nc2</strain>
    </source>
</reference>
<dbReference type="EMBL" id="CAIX01000143">
    <property type="protein sequence ID" value="CCI46867.1"/>
    <property type="molecule type" value="Genomic_DNA"/>
</dbReference>
<evidence type="ECO:0000256" key="1">
    <source>
        <dbReference type="ARBA" id="ARBA00004479"/>
    </source>
</evidence>
<dbReference type="GO" id="GO:0016020">
    <property type="term" value="C:membrane"/>
    <property type="evidence" value="ECO:0007669"/>
    <property type="project" value="UniProtKB-SubCell"/>
</dbReference>
<keyword evidence="6 8" id="KW-0472">Membrane</keyword>
<dbReference type="Proteomes" id="UP000053237">
    <property type="component" value="Unassembled WGS sequence"/>
</dbReference>
<evidence type="ECO:0000313" key="11">
    <source>
        <dbReference type="EMBL" id="CCI46867.1"/>
    </source>
</evidence>
<keyword evidence="3 7" id="KW-0812">Transmembrane</keyword>
<protein>
    <recommendedName>
        <fullName evidence="10">GOLD domain-containing protein</fullName>
    </recommendedName>
</protein>
<dbReference type="InParanoid" id="A0A024GJG5"/>
<evidence type="ECO:0000256" key="3">
    <source>
        <dbReference type="ARBA" id="ARBA00022692"/>
    </source>
</evidence>
<comment type="similarity">
    <text evidence="2 7">Belongs to the EMP24/GP25L family.</text>
</comment>
<keyword evidence="12" id="KW-1185">Reference proteome</keyword>
<dbReference type="STRING" id="65357.A0A024GJG5"/>
<accession>A0A024GJG5</accession>
<dbReference type="PROSITE" id="PS50866">
    <property type="entry name" value="GOLD"/>
    <property type="match status" value="1"/>
</dbReference>
<name>A0A024GJG5_9STRA</name>